<accession>A0A0W8G0C8</accession>
<dbReference type="SUPFAM" id="SSF81901">
    <property type="entry name" value="HCP-like"/>
    <property type="match status" value="1"/>
</dbReference>
<dbReference type="PROSITE" id="PS50005">
    <property type="entry name" value="TPR"/>
    <property type="match status" value="7"/>
</dbReference>
<dbReference type="InterPro" id="IPR019734">
    <property type="entry name" value="TPR_rpt"/>
</dbReference>
<dbReference type="SMART" id="SM00028">
    <property type="entry name" value="TPR"/>
    <property type="match status" value="19"/>
</dbReference>
<dbReference type="Pfam" id="PF13525">
    <property type="entry name" value="YfiO"/>
    <property type="match status" value="1"/>
</dbReference>
<sequence length="991" mass="114888">MNRILKLLFQLLMIIATLYSQNASDLYNSAMQAFDQKEFTKAQKIFEEIIDEPSFENEIKSAAYYYRAECFYLLSDFDAAVSTFEKFIDLHPTSSFRDRALYKLGTLYLEDKVYDKSRNRLIELVENYQGSEFLGSSYYLIGESYASERRYSEAARYFRLAINYDRSNSFKANSIYSLGNSYENLGEYEKAVEQYDELLSFHRDSELIPLAQLRIGASYFNLKKYDSAVIELSDPKIKLLDKKRETDALMLLANSFFKLKEYESAKNIFNELIEKNPDLSNEEEVKFALAKINFQSGDFNDAYTAFIELITSENDSLVANSIYWAAESKRYAGDLDRAQELYTRFLENFPQQNLSEQVAFNLSSIFYLKKNYQVAENYLLPLVNSKNPEVRVRVLNLIGELNFNRKDFDKASEYFKTASEEGQSFPSELNQALLGRGISDYHLDNFNESIKSLGRLIELAPNYERNKTNFYLAESNFALGEFQRAVTYYNRVNITDPEVGEQTLFGKAYAYFNSRDYANAIFYFNEFISRSSNNAKKIEARLRLADSFYGTKNFARASQVYDEVFSQNKSSLNNDYALYQYGQALFYAGRSTDAINRFRELQQKFPRSRYTDESQYLIGWINFKQNNFRGAVSEYRTMIQKYPSSPIVPIALYSIGDAYFNIEQYDSSITYYNRLISEYKNSQYIFDALNGIQYSYIAKNQPQYAIESLQRYVLLNPNSGISDQVKYKIGEVYYSLGEYQKAKQAYSEFVNQYSKSSLTPNGYYWIGKCSELLQQDLDAITNFKFVVDNYLKSEVGIDAAIELGQTYQKLKMNNEALLMYNSVLDKVGNVARTPEILFEKADLLLDEEKVGEAYETLDYIVTYYDGTLFADKAKVELGVLELKRGSYQNAENLFGEVGAKRTDDIGAKSQYYYGLTLVEQEKLSEAISAFVRVRSVFGAYDEWFTKSLLKLGDVYVKLNDKNNARDMYRAVLSRHQNNEWAREARTKLNNL</sequence>
<protein>
    <submittedName>
        <fullName evidence="3">Tpr domain protein, putative component of tonb system</fullName>
    </submittedName>
</protein>
<evidence type="ECO:0000256" key="1">
    <source>
        <dbReference type="ARBA" id="ARBA00022729"/>
    </source>
</evidence>
<comment type="caution">
    <text evidence="3">The sequence shown here is derived from an EMBL/GenBank/DDBJ whole genome shotgun (WGS) entry which is preliminary data.</text>
</comment>
<dbReference type="PROSITE" id="PS50293">
    <property type="entry name" value="TPR_REGION"/>
    <property type="match status" value="1"/>
</dbReference>
<organism evidence="3">
    <name type="scientific">hydrocarbon metagenome</name>
    <dbReference type="NCBI Taxonomy" id="938273"/>
    <lineage>
        <taxon>unclassified sequences</taxon>
        <taxon>metagenomes</taxon>
        <taxon>ecological metagenomes</taxon>
    </lineage>
</organism>
<proteinExistence type="predicted"/>
<dbReference type="Gene3D" id="1.25.40.10">
    <property type="entry name" value="Tetratricopeptide repeat domain"/>
    <property type="match status" value="9"/>
</dbReference>
<dbReference type="PANTHER" id="PTHR12558">
    <property type="entry name" value="CELL DIVISION CYCLE 16,23,27"/>
    <property type="match status" value="1"/>
</dbReference>
<dbReference type="EMBL" id="LNQE01000472">
    <property type="protein sequence ID" value="KUG26398.1"/>
    <property type="molecule type" value="Genomic_DNA"/>
</dbReference>
<dbReference type="SUPFAM" id="SSF48452">
    <property type="entry name" value="TPR-like"/>
    <property type="match status" value="4"/>
</dbReference>
<keyword evidence="1" id="KW-0732">Signal</keyword>
<dbReference type="InterPro" id="IPR039565">
    <property type="entry name" value="BamD-like"/>
</dbReference>
<reference evidence="3" key="1">
    <citation type="journal article" date="2015" name="Proc. Natl. Acad. Sci. U.S.A.">
        <title>Networks of energetic and metabolic interactions define dynamics in microbial communities.</title>
        <authorList>
            <person name="Embree M."/>
            <person name="Liu J.K."/>
            <person name="Al-Bassam M.M."/>
            <person name="Zengler K."/>
        </authorList>
    </citation>
    <scope>NUCLEOTIDE SEQUENCE</scope>
</reference>
<name>A0A0W8G0C8_9ZZZZ</name>
<dbReference type="InterPro" id="IPR011990">
    <property type="entry name" value="TPR-like_helical_dom_sf"/>
</dbReference>
<dbReference type="AlphaFoldDB" id="A0A0W8G0C8"/>
<gene>
    <name evidence="3" type="ORF">ASZ90_003764</name>
</gene>
<dbReference type="Pfam" id="PF13181">
    <property type="entry name" value="TPR_8"/>
    <property type="match status" value="3"/>
</dbReference>
<dbReference type="Pfam" id="PF13174">
    <property type="entry name" value="TPR_6"/>
    <property type="match status" value="6"/>
</dbReference>
<evidence type="ECO:0000259" key="2">
    <source>
        <dbReference type="Pfam" id="PF13525"/>
    </source>
</evidence>
<evidence type="ECO:0000313" key="3">
    <source>
        <dbReference type="EMBL" id="KUG26398.1"/>
    </source>
</evidence>
<feature type="domain" description="Outer membrane lipoprotein BamD-like" evidence="2">
    <location>
        <begin position="578"/>
        <end position="694"/>
    </location>
</feature>
<dbReference type="PANTHER" id="PTHR12558:SF13">
    <property type="entry name" value="CELL DIVISION CYCLE PROTEIN 27 HOMOLOG"/>
    <property type="match status" value="1"/>
</dbReference>